<dbReference type="PANTHER" id="PTHR22604">
    <property type="entry name" value="OXIDOREDUCTASES"/>
    <property type="match status" value="1"/>
</dbReference>
<dbReference type="Pfam" id="PF01408">
    <property type="entry name" value="GFO_IDH_MocA"/>
    <property type="match status" value="1"/>
</dbReference>
<dbReference type="Proteomes" id="UP000085678">
    <property type="component" value="Unplaced"/>
</dbReference>
<evidence type="ECO:0000256" key="10">
    <source>
        <dbReference type="ARBA" id="ARBA00049233"/>
    </source>
</evidence>
<dbReference type="PANTHER" id="PTHR22604:SF105">
    <property type="entry name" value="TRANS-1,2-DIHYDROBENZENE-1,2-DIOL DEHYDROGENASE"/>
    <property type="match status" value="1"/>
</dbReference>
<dbReference type="RefSeq" id="XP_013420790.1">
    <property type="nucleotide sequence ID" value="XM_013565336.2"/>
</dbReference>
<dbReference type="InterPro" id="IPR036291">
    <property type="entry name" value="NAD(P)-bd_dom_sf"/>
</dbReference>
<evidence type="ECO:0000256" key="9">
    <source>
        <dbReference type="ARBA" id="ARBA00047423"/>
    </source>
</evidence>
<evidence type="ECO:0000256" key="6">
    <source>
        <dbReference type="ARBA" id="ARBA00042926"/>
    </source>
</evidence>
<evidence type="ECO:0000313" key="14">
    <source>
        <dbReference type="RefSeq" id="XP_013420787.1"/>
    </source>
</evidence>
<evidence type="ECO:0000313" key="16">
    <source>
        <dbReference type="RefSeq" id="XP_013420790.1"/>
    </source>
</evidence>
<proteinExistence type="inferred from homology"/>
<dbReference type="RefSeq" id="XP_013420791.1">
    <property type="nucleotide sequence ID" value="XM_013565337.2"/>
</dbReference>
<evidence type="ECO:0000256" key="3">
    <source>
        <dbReference type="ARBA" id="ARBA00038853"/>
    </source>
</evidence>
<accession>A0A1S3KDT8</accession>
<protein>
    <recommendedName>
        <fullName evidence="5">Trans-1,2-dihydrobenzene-1,2-diol dehydrogenase</fullName>
        <ecNumber evidence="4">1.1.1.179</ecNumber>
        <ecNumber evidence="3">1.3.1.20</ecNumber>
    </recommendedName>
    <alternativeName>
        <fullName evidence="8">D-xylose 1-dehydrogenase</fullName>
    </alternativeName>
    <alternativeName>
        <fullName evidence="7">D-xylose-NADP dehydrogenase</fullName>
    </alternativeName>
    <alternativeName>
        <fullName evidence="6">Dimeric dihydrodiol dehydrogenase</fullName>
    </alternativeName>
</protein>
<dbReference type="GeneID" id="106181072"/>
<dbReference type="EC" id="1.1.1.179" evidence="4"/>
<dbReference type="Gene3D" id="3.30.360.10">
    <property type="entry name" value="Dihydrodipicolinate Reductase, domain 2"/>
    <property type="match status" value="1"/>
</dbReference>
<name>A0A1S3KDT8_LINAN</name>
<feature type="domain" description="GFO/IDH/MocA-like oxidoreductase" evidence="12">
    <location>
        <begin position="132"/>
        <end position="247"/>
    </location>
</feature>
<dbReference type="KEGG" id="lak:106181072"/>
<comment type="similarity">
    <text evidence="1">Belongs to the Gfo/Idh/MocA family.</text>
</comment>
<dbReference type="GO" id="GO:0000166">
    <property type="term" value="F:nucleotide binding"/>
    <property type="evidence" value="ECO:0007669"/>
    <property type="project" value="InterPro"/>
</dbReference>
<dbReference type="RefSeq" id="XP_013420788.1">
    <property type="nucleotide sequence ID" value="XM_013565334.2"/>
</dbReference>
<keyword evidence="13" id="KW-1185">Reference proteome</keyword>
<dbReference type="Pfam" id="PF22725">
    <property type="entry name" value="GFO_IDH_MocA_C3"/>
    <property type="match status" value="1"/>
</dbReference>
<evidence type="ECO:0000256" key="8">
    <source>
        <dbReference type="ARBA" id="ARBA00043025"/>
    </source>
</evidence>
<keyword evidence="2" id="KW-0560">Oxidoreductase</keyword>
<dbReference type="Gene3D" id="3.40.50.720">
    <property type="entry name" value="NAD(P)-binding Rossmann-like Domain"/>
    <property type="match status" value="1"/>
</dbReference>
<dbReference type="OrthoDB" id="2129491at2759"/>
<dbReference type="SUPFAM" id="SSF51735">
    <property type="entry name" value="NAD(P)-binding Rossmann-fold domains"/>
    <property type="match status" value="1"/>
</dbReference>
<dbReference type="GO" id="GO:0047837">
    <property type="term" value="F:D-xylose 1-dehydrogenase (NADP+) activity"/>
    <property type="evidence" value="ECO:0007669"/>
    <property type="project" value="UniProtKB-EC"/>
</dbReference>
<evidence type="ECO:0000259" key="11">
    <source>
        <dbReference type="Pfam" id="PF01408"/>
    </source>
</evidence>
<organism evidence="13 16">
    <name type="scientific">Lingula anatina</name>
    <name type="common">Brachiopod</name>
    <name type="synonym">Lingula unguis</name>
    <dbReference type="NCBI Taxonomy" id="7574"/>
    <lineage>
        <taxon>Eukaryota</taxon>
        <taxon>Metazoa</taxon>
        <taxon>Spiralia</taxon>
        <taxon>Lophotrochozoa</taxon>
        <taxon>Brachiopoda</taxon>
        <taxon>Linguliformea</taxon>
        <taxon>Lingulata</taxon>
        <taxon>Lingulida</taxon>
        <taxon>Linguloidea</taxon>
        <taxon>Lingulidae</taxon>
        <taxon>Lingula</taxon>
    </lineage>
</organism>
<dbReference type="InterPro" id="IPR000683">
    <property type="entry name" value="Gfo/Idh/MocA-like_OxRdtase_N"/>
</dbReference>
<dbReference type="RefSeq" id="XP_013420787.1">
    <property type="nucleotide sequence ID" value="XM_013565333.2"/>
</dbReference>
<dbReference type="EC" id="1.3.1.20" evidence="3"/>
<evidence type="ECO:0000256" key="7">
    <source>
        <dbReference type="ARBA" id="ARBA00042988"/>
    </source>
</evidence>
<dbReference type="GO" id="GO:0047115">
    <property type="term" value="F:trans-1,2-dihydrobenzene-1,2-diol dehydrogenase activity"/>
    <property type="evidence" value="ECO:0007669"/>
    <property type="project" value="UniProtKB-EC"/>
</dbReference>
<dbReference type="InterPro" id="IPR050984">
    <property type="entry name" value="Gfo/Idh/MocA_domain"/>
</dbReference>
<feature type="domain" description="Gfo/Idh/MocA-like oxidoreductase N-terminal" evidence="11">
    <location>
        <begin position="4"/>
        <end position="121"/>
    </location>
</feature>
<comment type="catalytic activity">
    <reaction evidence="10">
        <text>D-xylose + NADP(+) = D-xylono-1,5-lactone + NADPH + H(+)</text>
        <dbReference type="Rhea" id="RHEA:22000"/>
        <dbReference type="ChEBI" id="CHEBI:15378"/>
        <dbReference type="ChEBI" id="CHEBI:15867"/>
        <dbReference type="ChEBI" id="CHEBI:53455"/>
        <dbReference type="ChEBI" id="CHEBI:57783"/>
        <dbReference type="ChEBI" id="CHEBI:58349"/>
        <dbReference type="EC" id="1.1.1.179"/>
    </reaction>
</comment>
<sequence length="331" mass="36976">MATRWGICSVGTISHDFAVALKTLPPEDHQIASVAARDLGRAQEFAKLFDIPTAYGSYEDLVKDPNIDVVYIGSIHPEHKRLCMLALNHGKPVLCEKPFMLNSKQAKEVIDFAKEKKLFLMEAIWSRFLPGYEQIRKEIAEQNIGEVRFVQASFGQTISHLERITNKSLGGGALLDMGIYPIQLASMVFGERPTKIVATGHLFPTGVDEVCTITLHYSNGRMAQLAAHTSVLFQNSAVIYGTKGKLELPEKFWCPTKLITPAKTYSFPMPETTYKTNCVNSTGLCYQARAVRECLKKGELESAVVSHHESLLLMEIMDECRKQMGVVYDIE</sequence>
<dbReference type="STRING" id="7574.A0A1S3KDT8"/>
<evidence type="ECO:0000313" key="15">
    <source>
        <dbReference type="RefSeq" id="XP_013420788.1"/>
    </source>
</evidence>
<evidence type="ECO:0000313" key="13">
    <source>
        <dbReference type="Proteomes" id="UP000085678"/>
    </source>
</evidence>
<evidence type="ECO:0000256" key="1">
    <source>
        <dbReference type="ARBA" id="ARBA00010928"/>
    </source>
</evidence>
<gene>
    <name evidence="14 15 16 17" type="primary">LOC106181072</name>
</gene>
<evidence type="ECO:0000256" key="2">
    <source>
        <dbReference type="ARBA" id="ARBA00023002"/>
    </source>
</evidence>
<evidence type="ECO:0000313" key="17">
    <source>
        <dbReference type="RefSeq" id="XP_013420791.1"/>
    </source>
</evidence>
<evidence type="ECO:0000259" key="12">
    <source>
        <dbReference type="Pfam" id="PF22725"/>
    </source>
</evidence>
<dbReference type="AlphaFoldDB" id="A0A1S3KDT8"/>
<dbReference type="SUPFAM" id="SSF55347">
    <property type="entry name" value="Glyceraldehyde-3-phosphate dehydrogenase-like, C-terminal domain"/>
    <property type="match status" value="1"/>
</dbReference>
<reference evidence="14 15" key="1">
    <citation type="submission" date="2025-04" db="UniProtKB">
        <authorList>
            <consortium name="RefSeq"/>
        </authorList>
    </citation>
    <scope>IDENTIFICATION</scope>
    <source>
        <tissue evidence="14 15">Gonads</tissue>
    </source>
</reference>
<evidence type="ECO:0000256" key="4">
    <source>
        <dbReference type="ARBA" id="ARBA00038984"/>
    </source>
</evidence>
<dbReference type="OMA" id="AHETGKY"/>
<dbReference type="InterPro" id="IPR055170">
    <property type="entry name" value="GFO_IDH_MocA-like_dom"/>
</dbReference>
<comment type="catalytic activity">
    <reaction evidence="9">
        <text>(1R,2R)-1,2-dihydrobenzene-1,2-diol + NADP(+) = catechol + NADPH + H(+)</text>
        <dbReference type="Rhea" id="RHEA:16729"/>
        <dbReference type="ChEBI" id="CHEBI:10702"/>
        <dbReference type="ChEBI" id="CHEBI:15378"/>
        <dbReference type="ChEBI" id="CHEBI:18135"/>
        <dbReference type="ChEBI" id="CHEBI:57783"/>
        <dbReference type="ChEBI" id="CHEBI:58349"/>
        <dbReference type="EC" id="1.3.1.20"/>
    </reaction>
</comment>
<evidence type="ECO:0000256" key="5">
    <source>
        <dbReference type="ARBA" id="ARBA00040603"/>
    </source>
</evidence>